<feature type="domain" description="Tyr recombinase" evidence="5">
    <location>
        <begin position="175"/>
        <end position="385"/>
    </location>
</feature>
<comment type="similarity">
    <text evidence="1">Belongs to the 'phage' integrase family.</text>
</comment>
<dbReference type="PROSITE" id="PS51898">
    <property type="entry name" value="TYR_RECOMBINASE"/>
    <property type="match status" value="1"/>
</dbReference>
<dbReference type="PANTHER" id="PTHR30629:SF2">
    <property type="entry name" value="PROPHAGE INTEGRASE INTS-RELATED"/>
    <property type="match status" value="1"/>
</dbReference>
<dbReference type="InterPro" id="IPR050808">
    <property type="entry name" value="Phage_Integrase"/>
</dbReference>
<dbReference type="InterPro" id="IPR013762">
    <property type="entry name" value="Integrase-like_cat_sf"/>
</dbReference>
<evidence type="ECO:0000256" key="3">
    <source>
        <dbReference type="ARBA" id="ARBA00023125"/>
    </source>
</evidence>
<gene>
    <name evidence="6" type="primary">Int-Tn_3</name>
    <name evidence="6" type="ORF">ERS852407_01613</name>
</gene>
<accession>A0A174BHP8</accession>
<dbReference type="InterPro" id="IPR011010">
    <property type="entry name" value="DNA_brk_join_enz"/>
</dbReference>
<evidence type="ECO:0000256" key="4">
    <source>
        <dbReference type="ARBA" id="ARBA00023172"/>
    </source>
</evidence>
<keyword evidence="3" id="KW-0238">DNA-binding</keyword>
<dbReference type="GO" id="GO:0006310">
    <property type="term" value="P:DNA recombination"/>
    <property type="evidence" value="ECO:0007669"/>
    <property type="project" value="UniProtKB-KW"/>
</dbReference>
<dbReference type="Proteomes" id="UP000095651">
    <property type="component" value="Unassembled WGS sequence"/>
</dbReference>
<proteinExistence type="inferred from homology"/>
<organism evidence="6 7">
    <name type="scientific">Hungatella hathewayi</name>
    <dbReference type="NCBI Taxonomy" id="154046"/>
    <lineage>
        <taxon>Bacteria</taxon>
        <taxon>Bacillati</taxon>
        <taxon>Bacillota</taxon>
        <taxon>Clostridia</taxon>
        <taxon>Lachnospirales</taxon>
        <taxon>Lachnospiraceae</taxon>
        <taxon>Hungatella</taxon>
    </lineage>
</organism>
<dbReference type="InterPro" id="IPR010998">
    <property type="entry name" value="Integrase_recombinase_N"/>
</dbReference>
<protein>
    <submittedName>
        <fullName evidence="6">Phage integrase-like protein</fullName>
    </submittedName>
</protein>
<dbReference type="Gene3D" id="1.10.443.10">
    <property type="entry name" value="Intergrase catalytic core"/>
    <property type="match status" value="1"/>
</dbReference>
<evidence type="ECO:0000313" key="7">
    <source>
        <dbReference type="Proteomes" id="UP000095651"/>
    </source>
</evidence>
<dbReference type="AlphaFoldDB" id="A0A174BHP8"/>
<dbReference type="InterPro" id="IPR002104">
    <property type="entry name" value="Integrase_catalytic"/>
</dbReference>
<dbReference type="GO" id="GO:0003677">
    <property type="term" value="F:DNA binding"/>
    <property type="evidence" value="ECO:0007669"/>
    <property type="project" value="UniProtKB-KW"/>
</dbReference>
<evidence type="ECO:0000313" key="6">
    <source>
        <dbReference type="EMBL" id="CUO00561.1"/>
    </source>
</evidence>
<dbReference type="CDD" id="cd01189">
    <property type="entry name" value="INT_ICEBs1_C_like"/>
    <property type="match status" value="1"/>
</dbReference>
<keyword evidence="4" id="KW-0233">DNA recombination</keyword>
<dbReference type="EMBL" id="CYZE01000003">
    <property type="protein sequence ID" value="CUO00561.1"/>
    <property type="molecule type" value="Genomic_DNA"/>
</dbReference>
<dbReference type="PANTHER" id="PTHR30629">
    <property type="entry name" value="PROPHAGE INTEGRASE"/>
    <property type="match status" value="1"/>
</dbReference>
<dbReference type="RefSeq" id="WP_055654079.1">
    <property type="nucleotide sequence ID" value="NZ_CABIXC010000003.1"/>
</dbReference>
<evidence type="ECO:0000256" key="2">
    <source>
        <dbReference type="ARBA" id="ARBA00022908"/>
    </source>
</evidence>
<name>A0A174BHP8_9FIRM</name>
<dbReference type="GO" id="GO:0015074">
    <property type="term" value="P:DNA integration"/>
    <property type="evidence" value="ECO:0007669"/>
    <property type="project" value="UniProtKB-KW"/>
</dbReference>
<dbReference type="Pfam" id="PF00589">
    <property type="entry name" value="Phage_integrase"/>
    <property type="match status" value="1"/>
</dbReference>
<dbReference type="SUPFAM" id="SSF56349">
    <property type="entry name" value="DNA breaking-rejoining enzymes"/>
    <property type="match status" value="1"/>
</dbReference>
<dbReference type="Gene3D" id="1.10.150.130">
    <property type="match status" value="1"/>
</dbReference>
<reference evidence="6 7" key="1">
    <citation type="submission" date="2015-09" db="EMBL/GenBank/DDBJ databases">
        <authorList>
            <consortium name="Pathogen Informatics"/>
        </authorList>
    </citation>
    <scope>NUCLEOTIDE SEQUENCE [LARGE SCALE GENOMIC DNA]</scope>
    <source>
        <strain evidence="6 7">2789STDY5608850</strain>
    </source>
</reference>
<evidence type="ECO:0000259" key="5">
    <source>
        <dbReference type="PROSITE" id="PS51898"/>
    </source>
</evidence>
<sequence length="397" mass="45348">MKRKPQNSAAFFENNSWYHRTKILQDDGSIKYSKKGGFATSEEADKSYRRHEDEFKKAYRAYHLAHQINTEVTLKDYLIYWFEEIFSQRIETTTRMVGAYAVYDLILPNIEYDIKVRFANAEYLDALLERVAKVSASAGNKGREILNMAMKEAVIGGYIKTNPVTGTKPYKRQKPKITILSKEKIKVLLKASSENNWYLEILLGLFCGLRKGEILGLKFSDLDMEKRTVTIRRQIASDPLIKKGSGSKIDNYGLIERDPKTPNSFRVLRVPAIIIEELEKRRRLVESNKVVYAGQYDDKDYISCQKNGKLHSLSALNSALTGICSKNGLPHITVHGLRHMYATILIEMGVPLIKISALLGHGSVHTTFEYYCDVMDENENILAFMNQAFVPVERRAV</sequence>
<keyword evidence="2" id="KW-0229">DNA integration</keyword>
<evidence type="ECO:0000256" key="1">
    <source>
        <dbReference type="ARBA" id="ARBA00008857"/>
    </source>
</evidence>